<dbReference type="InterPro" id="IPR003593">
    <property type="entry name" value="AAA+_ATPase"/>
</dbReference>
<gene>
    <name evidence="6" type="ORF">DespoDRAFT_02422</name>
</gene>
<keyword evidence="4" id="KW-0804">Transcription</keyword>
<keyword evidence="2" id="KW-0067">ATP-binding</keyword>
<dbReference type="HOGENOM" id="CLU_000445_0_6_7"/>
<dbReference type="SMART" id="SM00382">
    <property type="entry name" value="AAA"/>
    <property type="match status" value="1"/>
</dbReference>
<dbReference type="PROSITE" id="PS00688">
    <property type="entry name" value="SIGMA54_INTERACT_3"/>
    <property type="match status" value="1"/>
</dbReference>
<dbReference type="STRING" id="879212.DespoDRAFT_02422"/>
<reference evidence="6 7" key="2">
    <citation type="submission" date="2012-02" db="EMBL/GenBank/DDBJ databases">
        <title>Improved High-Quality Draft sequence of Desulfobacter postgatei 2ac9.</title>
        <authorList>
            <consortium name="US DOE Joint Genome Institute"/>
            <person name="Lucas S."/>
            <person name="Han J."/>
            <person name="Lapidus A."/>
            <person name="Cheng J.-F."/>
            <person name="Goodwin L."/>
            <person name="Pitluck S."/>
            <person name="Peters L."/>
            <person name="Ovchinnikova G."/>
            <person name="Held B."/>
            <person name="Detter J.C."/>
            <person name="Han C."/>
            <person name="Tapia R."/>
            <person name="Land M."/>
            <person name="Hauser L."/>
            <person name="Kyrpides N."/>
            <person name="Ivanova N."/>
            <person name="Pagani I."/>
            <person name="Orellana R."/>
            <person name="Lovley D."/>
            <person name="Woyke T."/>
        </authorList>
    </citation>
    <scope>NUCLEOTIDE SEQUENCE [LARGE SCALE GENOMIC DNA]</scope>
    <source>
        <strain evidence="6 7">2ac9</strain>
    </source>
</reference>
<dbReference type="InterPro" id="IPR009057">
    <property type="entry name" value="Homeodomain-like_sf"/>
</dbReference>
<dbReference type="GO" id="GO:0003677">
    <property type="term" value="F:DNA binding"/>
    <property type="evidence" value="ECO:0007669"/>
    <property type="project" value="UniProtKB-KW"/>
</dbReference>
<dbReference type="AlphaFoldDB" id="I5B463"/>
<dbReference type="eggNOG" id="COG2204">
    <property type="taxonomic scope" value="Bacteria"/>
</dbReference>
<dbReference type="FunFam" id="3.40.50.300:FF:000006">
    <property type="entry name" value="DNA-binding transcriptional regulator NtrC"/>
    <property type="match status" value="1"/>
</dbReference>
<dbReference type="InterPro" id="IPR058031">
    <property type="entry name" value="AAA_lid_NorR"/>
</dbReference>
<dbReference type="InterPro" id="IPR025944">
    <property type="entry name" value="Sigma_54_int_dom_CS"/>
</dbReference>
<dbReference type="CDD" id="cd00009">
    <property type="entry name" value="AAA"/>
    <property type="match status" value="1"/>
</dbReference>
<dbReference type="Pfam" id="PF00158">
    <property type="entry name" value="Sigma54_activat"/>
    <property type="match status" value="1"/>
</dbReference>
<dbReference type="InterPro" id="IPR027417">
    <property type="entry name" value="P-loop_NTPase"/>
</dbReference>
<evidence type="ECO:0000256" key="1">
    <source>
        <dbReference type="ARBA" id="ARBA00022741"/>
    </source>
</evidence>
<dbReference type="Gene3D" id="3.40.50.2300">
    <property type="match status" value="1"/>
</dbReference>
<dbReference type="SUPFAM" id="SSF52540">
    <property type="entry name" value="P-loop containing nucleoside triphosphate hydrolases"/>
    <property type="match status" value="1"/>
</dbReference>
<dbReference type="Gene3D" id="3.40.50.300">
    <property type="entry name" value="P-loop containing nucleotide triphosphate hydrolases"/>
    <property type="match status" value="1"/>
</dbReference>
<dbReference type="InterPro" id="IPR011006">
    <property type="entry name" value="CheY-like_superfamily"/>
</dbReference>
<name>I5B463_9BACT</name>
<protein>
    <submittedName>
        <fullName evidence="6">Response regulator with CheY-like receiver, AAA-type ATPase, and DNA-binding domains</fullName>
    </submittedName>
</protein>
<dbReference type="PANTHER" id="PTHR32071:SF113">
    <property type="entry name" value="ALGINATE BIOSYNTHESIS TRANSCRIPTIONAL REGULATORY PROTEIN ALGB"/>
    <property type="match status" value="1"/>
</dbReference>
<dbReference type="RefSeq" id="WP_004073748.1">
    <property type="nucleotide sequence ID" value="NZ_CM001488.1"/>
</dbReference>
<dbReference type="PANTHER" id="PTHR32071">
    <property type="entry name" value="TRANSCRIPTIONAL REGULATORY PROTEIN"/>
    <property type="match status" value="1"/>
</dbReference>
<organism evidence="6 7">
    <name type="scientific">Desulfobacter postgatei 2ac9</name>
    <dbReference type="NCBI Taxonomy" id="879212"/>
    <lineage>
        <taxon>Bacteria</taxon>
        <taxon>Pseudomonadati</taxon>
        <taxon>Thermodesulfobacteriota</taxon>
        <taxon>Desulfobacteria</taxon>
        <taxon>Desulfobacterales</taxon>
        <taxon>Desulfobacteraceae</taxon>
        <taxon>Desulfobacter</taxon>
    </lineage>
</organism>
<keyword evidence="7" id="KW-1185">Reference proteome</keyword>
<proteinExistence type="predicted"/>
<keyword evidence="1" id="KW-0547">Nucleotide-binding</keyword>
<feature type="domain" description="Sigma-54 factor interaction" evidence="5">
    <location>
        <begin position="156"/>
        <end position="385"/>
    </location>
</feature>
<evidence type="ECO:0000313" key="7">
    <source>
        <dbReference type="Proteomes" id="UP000005778"/>
    </source>
</evidence>
<dbReference type="Proteomes" id="UP000005778">
    <property type="component" value="Chromosome"/>
</dbReference>
<dbReference type="GO" id="GO:0006355">
    <property type="term" value="P:regulation of DNA-templated transcription"/>
    <property type="evidence" value="ECO:0007669"/>
    <property type="project" value="InterPro"/>
</dbReference>
<dbReference type="InterPro" id="IPR002078">
    <property type="entry name" value="Sigma_54_int"/>
</dbReference>
<accession>I5B463</accession>
<reference evidence="6 7" key="1">
    <citation type="submission" date="2011-09" db="EMBL/GenBank/DDBJ databases">
        <authorList>
            <consortium name="US DOE Joint Genome Institute (JGI-PGF)"/>
            <person name="Lucas S."/>
            <person name="Han J."/>
            <person name="Lapidus A."/>
            <person name="Cheng J.-F."/>
            <person name="Goodwin L."/>
            <person name="Pitluck S."/>
            <person name="Peters L."/>
            <person name="Land M.L."/>
            <person name="Hauser L."/>
            <person name="Orellana R."/>
            <person name="Lovley D."/>
            <person name="Woyke T.J."/>
        </authorList>
    </citation>
    <scope>NUCLEOTIDE SEQUENCE [LARGE SCALE GENOMIC DNA]</scope>
    <source>
        <strain evidence="6 7">2ac9</strain>
    </source>
</reference>
<dbReference type="Pfam" id="PF25601">
    <property type="entry name" value="AAA_lid_14"/>
    <property type="match status" value="1"/>
</dbReference>
<dbReference type="EMBL" id="CM001488">
    <property type="protein sequence ID" value="EIM64276.1"/>
    <property type="molecule type" value="Genomic_DNA"/>
</dbReference>
<keyword evidence="3" id="KW-0805">Transcription regulation</keyword>
<evidence type="ECO:0000256" key="4">
    <source>
        <dbReference type="ARBA" id="ARBA00023163"/>
    </source>
</evidence>
<dbReference type="Gene3D" id="1.10.8.60">
    <property type="match status" value="1"/>
</dbReference>
<sequence length="482" mass="54561">MTIDKGITTFLKKLHFILKQTDALKGIQDNLSSVYHIDSNRQLSAALQVFRRSRPEFVFVDIEILQQAAAESNYKAVFQTISLICPNISIIVMATPKLLPEAVKIVHEGAASYLTYPLVPDELRLVINSIIEQTRAESELDYLREQVWQEDEFELLHTKSAAMKTVFENIRAVAATKSTVLLTGETGSGKGFTARLIHRLSLRKNERFIEVHCGAIPDTLVESEMFGHEKGAFTGAIKRKLGKFEIARNGTIFLDEIGTITPPAQIKLLQVIQDGVFHRVGGEEDIQSDVRIIAATNIDLKQLRDDKLFRSDLYYRLNVFPVELPPLKERKEDIPQLAELFLAKLNTFHSKDIAEVHPKVLEAFLAYSWPGNIRELENILERAYILEQTSILRPQNFPVELFTYPPKPMPGTINHNLTLSEVRKIELGRIEHNYLDLLLTTCNGKINATAAAAGITTRQLHKLMKKHALFKENYKNTGEPRG</sequence>
<dbReference type="PROSITE" id="PS50045">
    <property type="entry name" value="SIGMA54_INTERACT_4"/>
    <property type="match status" value="1"/>
</dbReference>
<evidence type="ECO:0000256" key="3">
    <source>
        <dbReference type="ARBA" id="ARBA00023015"/>
    </source>
</evidence>
<evidence type="ECO:0000259" key="5">
    <source>
        <dbReference type="PROSITE" id="PS50045"/>
    </source>
</evidence>
<evidence type="ECO:0000256" key="2">
    <source>
        <dbReference type="ARBA" id="ARBA00022840"/>
    </source>
</evidence>
<dbReference type="SUPFAM" id="SSF46689">
    <property type="entry name" value="Homeodomain-like"/>
    <property type="match status" value="1"/>
</dbReference>
<dbReference type="GO" id="GO:0005524">
    <property type="term" value="F:ATP binding"/>
    <property type="evidence" value="ECO:0007669"/>
    <property type="project" value="UniProtKB-KW"/>
</dbReference>
<keyword evidence="6" id="KW-0238">DNA-binding</keyword>
<dbReference type="Gene3D" id="1.10.10.60">
    <property type="entry name" value="Homeodomain-like"/>
    <property type="match status" value="1"/>
</dbReference>
<evidence type="ECO:0000313" key="6">
    <source>
        <dbReference type="EMBL" id="EIM64276.1"/>
    </source>
</evidence>
<dbReference type="SUPFAM" id="SSF52172">
    <property type="entry name" value="CheY-like"/>
    <property type="match status" value="1"/>
</dbReference>